<keyword evidence="4 5" id="KW-0472">Membrane</keyword>
<proteinExistence type="predicted"/>
<feature type="transmembrane region" description="Helical" evidence="5">
    <location>
        <begin position="40"/>
        <end position="65"/>
    </location>
</feature>
<evidence type="ECO:0000313" key="8">
    <source>
        <dbReference type="Proteomes" id="UP000260943"/>
    </source>
</evidence>
<dbReference type="AlphaFoldDB" id="A0A3E4QWH2"/>
<evidence type="ECO:0000256" key="3">
    <source>
        <dbReference type="ARBA" id="ARBA00022989"/>
    </source>
</evidence>
<evidence type="ECO:0000256" key="5">
    <source>
        <dbReference type="SAM" id="Phobius"/>
    </source>
</evidence>
<accession>A0A3E4QWH2</accession>
<dbReference type="RefSeq" id="WP_117679193.1">
    <property type="nucleotide sequence ID" value="NZ_QSRJ01000003.1"/>
</dbReference>
<dbReference type="SUPFAM" id="SSF103473">
    <property type="entry name" value="MFS general substrate transporter"/>
    <property type="match status" value="1"/>
</dbReference>
<feature type="transmembrane region" description="Helical" evidence="5">
    <location>
        <begin position="244"/>
        <end position="260"/>
    </location>
</feature>
<dbReference type="InterPro" id="IPR052714">
    <property type="entry name" value="MFS_Exporter"/>
</dbReference>
<feature type="transmembrane region" description="Helical" evidence="5">
    <location>
        <begin position="14"/>
        <end position="34"/>
    </location>
</feature>
<feature type="transmembrane region" description="Helical" evidence="5">
    <location>
        <begin position="107"/>
        <end position="127"/>
    </location>
</feature>
<dbReference type="InterPro" id="IPR020846">
    <property type="entry name" value="MFS_dom"/>
</dbReference>
<evidence type="ECO:0000259" key="6">
    <source>
        <dbReference type="PROSITE" id="PS50850"/>
    </source>
</evidence>
<evidence type="ECO:0000256" key="4">
    <source>
        <dbReference type="ARBA" id="ARBA00023136"/>
    </source>
</evidence>
<dbReference type="GO" id="GO:0022857">
    <property type="term" value="F:transmembrane transporter activity"/>
    <property type="evidence" value="ECO:0007669"/>
    <property type="project" value="InterPro"/>
</dbReference>
<keyword evidence="3 5" id="KW-1133">Transmembrane helix</keyword>
<gene>
    <name evidence="7" type="ORF">DXC81_03450</name>
</gene>
<evidence type="ECO:0000256" key="2">
    <source>
        <dbReference type="ARBA" id="ARBA00022692"/>
    </source>
</evidence>
<dbReference type="Proteomes" id="UP000260943">
    <property type="component" value="Unassembled WGS sequence"/>
</dbReference>
<protein>
    <submittedName>
        <fullName evidence="7">MFS transporter</fullName>
    </submittedName>
</protein>
<evidence type="ECO:0000313" key="7">
    <source>
        <dbReference type="EMBL" id="RGL11183.1"/>
    </source>
</evidence>
<dbReference type="PANTHER" id="PTHR23531">
    <property type="entry name" value="QUINOLENE RESISTANCE PROTEIN NORA"/>
    <property type="match status" value="1"/>
</dbReference>
<dbReference type="Pfam" id="PF07690">
    <property type="entry name" value="MFS_1"/>
    <property type="match status" value="1"/>
</dbReference>
<dbReference type="PANTHER" id="PTHR23531:SF1">
    <property type="entry name" value="QUINOLENE RESISTANCE PROTEIN NORA"/>
    <property type="match status" value="1"/>
</dbReference>
<dbReference type="PROSITE" id="PS50850">
    <property type="entry name" value="MFS"/>
    <property type="match status" value="1"/>
</dbReference>
<name>A0A3E4QWH2_9ACTN</name>
<feature type="transmembrane region" description="Helical" evidence="5">
    <location>
        <begin position="360"/>
        <end position="379"/>
    </location>
</feature>
<feature type="transmembrane region" description="Helical" evidence="5">
    <location>
        <begin position="272"/>
        <end position="290"/>
    </location>
</feature>
<evidence type="ECO:0000256" key="1">
    <source>
        <dbReference type="ARBA" id="ARBA00004651"/>
    </source>
</evidence>
<feature type="transmembrane region" description="Helical" evidence="5">
    <location>
        <begin position="165"/>
        <end position="184"/>
    </location>
</feature>
<sequence length="385" mass="40516">MVAKKEGLSQDERMLLVASFFYLASTMMVNPLIAGFTGTFGASASFVGLVGGLMGFCSLFIRPVAGNLADLFTKRHLATAGAIVMSVSTLLYGVAQSAWQVAALRLMSGAGYSFCSVCMASWFASLLPRDRMGSGMGMFGMMNALGMAVGPAVGFQVYQAFGYRAALVLAGALAALTAILVQFVQNPGRAVPGVRVQDKAKSLVAPDAVPAAVIVGLFTVPYMVTQSFLASYVEDLQINVRVGLFFPVYALVLLALRYGLKRAFDSWRFRTFLFGSSICAAAAFCLLSIMRGDIVMFAAAACMAGGYGGMCSVCQGAAVRVVGPDGTGMANSTYYMGIDIGMALGPTLGGWLYGLFGPSMLFWPCLVFAPCALLVYAASRVLHSL</sequence>
<dbReference type="InterPro" id="IPR011701">
    <property type="entry name" value="MFS"/>
</dbReference>
<dbReference type="InterPro" id="IPR036259">
    <property type="entry name" value="MFS_trans_sf"/>
</dbReference>
<feature type="transmembrane region" description="Helical" evidence="5">
    <location>
        <begin position="296"/>
        <end position="322"/>
    </location>
</feature>
<comment type="caution">
    <text evidence="7">The sequence shown here is derived from an EMBL/GenBank/DDBJ whole genome shotgun (WGS) entry which is preliminary data.</text>
</comment>
<feature type="transmembrane region" description="Helical" evidence="5">
    <location>
        <begin position="204"/>
        <end position="224"/>
    </location>
</feature>
<feature type="transmembrane region" description="Helical" evidence="5">
    <location>
        <begin position="77"/>
        <end position="95"/>
    </location>
</feature>
<dbReference type="Gene3D" id="1.20.1250.20">
    <property type="entry name" value="MFS general substrate transporter like domains"/>
    <property type="match status" value="1"/>
</dbReference>
<organism evidence="7 8">
    <name type="scientific">Collinsella tanakaei</name>
    <dbReference type="NCBI Taxonomy" id="626935"/>
    <lineage>
        <taxon>Bacteria</taxon>
        <taxon>Bacillati</taxon>
        <taxon>Actinomycetota</taxon>
        <taxon>Coriobacteriia</taxon>
        <taxon>Coriobacteriales</taxon>
        <taxon>Coriobacteriaceae</taxon>
        <taxon>Collinsella</taxon>
    </lineage>
</organism>
<dbReference type="GO" id="GO:0005886">
    <property type="term" value="C:plasma membrane"/>
    <property type="evidence" value="ECO:0007669"/>
    <property type="project" value="UniProtKB-SubCell"/>
</dbReference>
<reference evidence="7 8" key="1">
    <citation type="submission" date="2018-08" db="EMBL/GenBank/DDBJ databases">
        <title>A genome reference for cultivated species of the human gut microbiota.</title>
        <authorList>
            <person name="Zou Y."/>
            <person name="Xue W."/>
            <person name="Luo G."/>
        </authorList>
    </citation>
    <scope>NUCLEOTIDE SEQUENCE [LARGE SCALE GENOMIC DNA]</scope>
    <source>
        <strain evidence="7 8">TF08-14</strain>
    </source>
</reference>
<feature type="domain" description="Major facilitator superfamily (MFS) profile" evidence="6">
    <location>
        <begin position="11"/>
        <end position="385"/>
    </location>
</feature>
<feature type="transmembrane region" description="Helical" evidence="5">
    <location>
        <begin position="334"/>
        <end position="354"/>
    </location>
</feature>
<feature type="transmembrane region" description="Helical" evidence="5">
    <location>
        <begin position="139"/>
        <end position="159"/>
    </location>
</feature>
<keyword evidence="2 5" id="KW-0812">Transmembrane</keyword>
<dbReference type="EMBL" id="QSRJ01000003">
    <property type="protein sequence ID" value="RGL11183.1"/>
    <property type="molecule type" value="Genomic_DNA"/>
</dbReference>
<comment type="subcellular location">
    <subcellularLocation>
        <location evidence="1">Cell membrane</location>
        <topology evidence="1">Multi-pass membrane protein</topology>
    </subcellularLocation>
</comment>